<protein>
    <submittedName>
        <fullName evidence="14">Ankyrin repeat domain-containing protein 50</fullName>
    </submittedName>
</protein>
<dbReference type="Pfam" id="PF07525">
    <property type="entry name" value="SOCS_box"/>
    <property type="match status" value="1"/>
</dbReference>
<keyword evidence="7" id="KW-0528">Neurotoxin</keyword>
<dbReference type="GO" id="GO:0035556">
    <property type="term" value="P:intracellular signal transduction"/>
    <property type="evidence" value="ECO:0007669"/>
    <property type="project" value="InterPro"/>
</dbReference>
<evidence type="ECO:0000313" key="14">
    <source>
        <dbReference type="EMBL" id="KAF8773549.1"/>
    </source>
</evidence>
<keyword evidence="8" id="KW-0677">Repeat</keyword>
<reference evidence="14" key="2">
    <citation type="submission" date="2020-06" db="EMBL/GenBank/DDBJ databases">
        <authorList>
            <person name="Sheffer M."/>
        </authorList>
    </citation>
    <scope>NUCLEOTIDE SEQUENCE</scope>
</reference>
<evidence type="ECO:0000256" key="4">
    <source>
        <dbReference type="ARBA" id="ARBA00022525"/>
    </source>
</evidence>
<dbReference type="AlphaFoldDB" id="A0A8T0EMV8"/>
<feature type="domain" description="SOCS box" evidence="13">
    <location>
        <begin position="369"/>
        <end position="417"/>
    </location>
</feature>
<keyword evidence="11" id="KW-0472">Membrane</keyword>
<dbReference type="GO" id="GO:0090729">
    <property type="term" value="F:toxin activity"/>
    <property type="evidence" value="ECO:0007669"/>
    <property type="project" value="UniProtKB-KW"/>
</dbReference>
<dbReference type="Proteomes" id="UP000807504">
    <property type="component" value="Unassembled WGS sequence"/>
</dbReference>
<proteinExistence type="predicted"/>
<evidence type="ECO:0000256" key="11">
    <source>
        <dbReference type="ARBA" id="ARBA00023298"/>
    </source>
</evidence>
<feature type="repeat" description="ANK" evidence="12">
    <location>
        <begin position="48"/>
        <end position="80"/>
    </location>
</feature>
<dbReference type="SMART" id="SM00248">
    <property type="entry name" value="ANK"/>
    <property type="match status" value="7"/>
</dbReference>
<evidence type="ECO:0000256" key="5">
    <source>
        <dbReference type="ARBA" id="ARBA00022537"/>
    </source>
</evidence>
<evidence type="ECO:0000256" key="10">
    <source>
        <dbReference type="ARBA" id="ARBA00023043"/>
    </source>
</evidence>
<organism evidence="14 15">
    <name type="scientific">Argiope bruennichi</name>
    <name type="common">Wasp spider</name>
    <name type="synonym">Aranea bruennichi</name>
    <dbReference type="NCBI Taxonomy" id="94029"/>
    <lineage>
        <taxon>Eukaryota</taxon>
        <taxon>Metazoa</taxon>
        <taxon>Ecdysozoa</taxon>
        <taxon>Arthropoda</taxon>
        <taxon>Chelicerata</taxon>
        <taxon>Arachnida</taxon>
        <taxon>Araneae</taxon>
        <taxon>Araneomorphae</taxon>
        <taxon>Entelegynae</taxon>
        <taxon>Araneoidea</taxon>
        <taxon>Araneidae</taxon>
        <taxon>Argiope</taxon>
    </lineage>
</organism>
<evidence type="ECO:0000256" key="1">
    <source>
        <dbReference type="ARBA" id="ARBA00004175"/>
    </source>
</evidence>
<dbReference type="PANTHER" id="PTHR24166:SF48">
    <property type="entry name" value="PROTEIN VAPYRIN"/>
    <property type="match status" value="1"/>
</dbReference>
<evidence type="ECO:0000256" key="9">
    <source>
        <dbReference type="ARBA" id="ARBA00023028"/>
    </source>
</evidence>
<dbReference type="CDD" id="cd03587">
    <property type="entry name" value="SOCS"/>
    <property type="match status" value="1"/>
</dbReference>
<keyword evidence="3" id="KW-0268">Exocytosis</keyword>
<dbReference type="InterPro" id="IPR002110">
    <property type="entry name" value="Ankyrin_rpt"/>
</dbReference>
<dbReference type="InterPro" id="IPR050889">
    <property type="entry name" value="Dendritic_Spine_Reg/Scaffold"/>
</dbReference>
<dbReference type="SMART" id="SM00969">
    <property type="entry name" value="SOCS_box"/>
    <property type="match status" value="1"/>
</dbReference>
<name>A0A8T0EMV8_ARGBR</name>
<keyword evidence="15" id="KW-1185">Reference proteome</keyword>
<dbReference type="Gene3D" id="1.25.40.20">
    <property type="entry name" value="Ankyrin repeat-containing domain"/>
    <property type="match status" value="2"/>
</dbReference>
<comment type="subcellular location">
    <subcellularLocation>
        <location evidence="2">Secreted</location>
    </subcellularLocation>
    <subcellularLocation>
        <location evidence="1">Target cell membrane</location>
    </subcellularLocation>
</comment>
<comment type="caution">
    <text evidence="14">The sequence shown here is derived from an EMBL/GenBank/DDBJ whole genome shotgun (WGS) entry which is preliminary data.</text>
</comment>
<feature type="repeat" description="ANK" evidence="12">
    <location>
        <begin position="128"/>
        <end position="160"/>
    </location>
</feature>
<evidence type="ECO:0000256" key="6">
    <source>
        <dbReference type="ARBA" id="ARBA00022656"/>
    </source>
</evidence>
<keyword evidence="6" id="KW-0800">Toxin</keyword>
<keyword evidence="9" id="KW-0638">Presynaptic neurotoxin</keyword>
<dbReference type="Gene3D" id="1.10.750.20">
    <property type="entry name" value="SOCS box"/>
    <property type="match status" value="1"/>
</dbReference>
<dbReference type="PANTHER" id="PTHR24166">
    <property type="entry name" value="ROLLING PEBBLES, ISOFORM B"/>
    <property type="match status" value="1"/>
</dbReference>
<dbReference type="SUPFAM" id="SSF48403">
    <property type="entry name" value="Ankyrin repeat"/>
    <property type="match status" value="1"/>
</dbReference>
<dbReference type="GO" id="GO:0005576">
    <property type="term" value="C:extracellular region"/>
    <property type="evidence" value="ECO:0007669"/>
    <property type="project" value="UniProtKB-SubCell"/>
</dbReference>
<dbReference type="PROSITE" id="PS50088">
    <property type="entry name" value="ANK_REPEAT"/>
    <property type="match status" value="4"/>
</dbReference>
<dbReference type="PRINTS" id="PR01415">
    <property type="entry name" value="ANKYRIN"/>
</dbReference>
<feature type="repeat" description="ANK" evidence="12">
    <location>
        <begin position="227"/>
        <end position="259"/>
    </location>
</feature>
<dbReference type="PROSITE" id="PS50297">
    <property type="entry name" value="ANK_REP_REGION"/>
    <property type="match status" value="4"/>
</dbReference>
<dbReference type="PROSITE" id="PS50225">
    <property type="entry name" value="SOCS"/>
    <property type="match status" value="1"/>
</dbReference>
<dbReference type="GO" id="GO:0006887">
    <property type="term" value="P:exocytosis"/>
    <property type="evidence" value="ECO:0007669"/>
    <property type="project" value="UniProtKB-KW"/>
</dbReference>
<keyword evidence="11" id="KW-1053">Target membrane</keyword>
<evidence type="ECO:0000256" key="3">
    <source>
        <dbReference type="ARBA" id="ARBA00022483"/>
    </source>
</evidence>
<accession>A0A8T0EMV8</accession>
<dbReference type="GO" id="GO:0044218">
    <property type="term" value="C:other organism cell membrane"/>
    <property type="evidence" value="ECO:0007669"/>
    <property type="project" value="UniProtKB-KW"/>
</dbReference>
<keyword evidence="5" id="KW-1052">Target cell membrane</keyword>
<evidence type="ECO:0000256" key="7">
    <source>
        <dbReference type="ARBA" id="ARBA00022699"/>
    </source>
</evidence>
<evidence type="ECO:0000256" key="12">
    <source>
        <dbReference type="PROSITE-ProRule" id="PRU00023"/>
    </source>
</evidence>
<evidence type="ECO:0000259" key="13">
    <source>
        <dbReference type="PROSITE" id="PS50225"/>
    </source>
</evidence>
<evidence type="ECO:0000256" key="8">
    <source>
        <dbReference type="ARBA" id="ARBA00022737"/>
    </source>
</evidence>
<gene>
    <name evidence="14" type="ORF">HNY73_016204</name>
</gene>
<dbReference type="EMBL" id="JABXBU010002227">
    <property type="protein sequence ID" value="KAF8773549.1"/>
    <property type="molecule type" value="Genomic_DNA"/>
</dbReference>
<dbReference type="Pfam" id="PF00023">
    <property type="entry name" value="Ank"/>
    <property type="match status" value="1"/>
</dbReference>
<dbReference type="GO" id="GO:0044231">
    <property type="term" value="C:host cell presynaptic membrane"/>
    <property type="evidence" value="ECO:0007669"/>
    <property type="project" value="UniProtKB-KW"/>
</dbReference>
<dbReference type="InterPro" id="IPR036770">
    <property type="entry name" value="Ankyrin_rpt-contain_sf"/>
</dbReference>
<dbReference type="InterPro" id="IPR001496">
    <property type="entry name" value="SOCS_box"/>
</dbReference>
<dbReference type="InterPro" id="IPR036036">
    <property type="entry name" value="SOCS_box-like_dom_sf"/>
</dbReference>
<dbReference type="Pfam" id="PF12796">
    <property type="entry name" value="Ank_2"/>
    <property type="match status" value="2"/>
</dbReference>
<evidence type="ECO:0000256" key="2">
    <source>
        <dbReference type="ARBA" id="ARBA00004613"/>
    </source>
</evidence>
<keyword evidence="10 12" id="KW-0040">ANK repeat</keyword>
<dbReference type="SUPFAM" id="SSF158235">
    <property type="entry name" value="SOCS box-like"/>
    <property type="match status" value="1"/>
</dbReference>
<reference evidence="14" key="1">
    <citation type="journal article" date="2020" name="bioRxiv">
        <title>Chromosome-level reference genome of the European wasp spider Argiope bruennichi: a resource for studies on range expansion and evolutionary adaptation.</title>
        <authorList>
            <person name="Sheffer M.M."/>
            <person name="Hoppe A."/>
            <person name="Krehenwinkel H."/>
            <person name="Uhl G."/>
            <person name="Kuss A.W."/>
            <person name="Jensen L."/>
            <person name="Jensen C."/>
            <person name="Gillespie R.G."/>
            <person name="Hoff K.J."/>
            <person name="Prost S."/>
        </authorList>
    </citation>
    <scope>NUCLEOTIDE SEQUENCE</scope>
</reference>
<sequence>MEDEDDTQLKEDPILRKIAQGIQSYARLDEIRTLIHTYGVDLNEPLLYGRRVLMYAVYHRHIDAMKLLLLRGANPDLMDDKGYSCMHLAAEIGFCNVIRTLLDYNARVDFSKVLPGDIGYSYPQRASPSEEPLHLALKNGHYVAAELLLKNGANPNTEYPCGFEINFLDPMDTKGIELLLRYGAKPDARNAQGITLLMKACRSPEGLKTAELLISYGAEVNATTEEEQRTALHCAVLSGNLDIVHLLISNGARVKLPPDYIKPPPFFFAMLKSDFPMMKYLLGLGADINHGSSVVGSALHVAVTELVATKYDVVKFLLENGANPNSLHHIDARNSGEVLELVAEAAEAFCTSLIDNSVLMSPRHKLVLLRKALEPFTLKHSSRICIRNVLGWGPKFVDAVHSLPIPRCLKHYLLFED</sequence>
<keyword evidence="4" id="KW-0964">Secreted</keyword>
<feature type="repeat" description="ANK" evidence="12">
    <location>
        <begin position="81"/>
        <end position="113"/>
    </location>
</feature>
<evidence type="ECO:0000313" key="15">
    <source>
        <dbReference type="Proteomes" id="UP000807504"/>
    </source>
</evidence>